<dbReference type="Proteomes" id="UP000466307">
    <property type="component" value="Unassembled WGS sequence"/>
</dbReference>
<comment type="caution">
    <text evidence="3">The sequence shown here is derived from an EMBL/GenBank/DDBJ whole genome shotgun (WGS) entry which is preliminary data.</text>
</comment>
<feature type="domain" description="YoaR-like putative peptidoglycan binding" evidence="2">
    <location>
        <begin position="276"/>
        <end position="317"/>
    </location>
</feature>
<accession>A0A7K3LKZ5</accession>
<dbReference type="PANTHER" id="PTHR35788:SF1">
    <property type="entry name" value="EXPORTED PROTEIN"/>
    <property type="match status" value="1"/>
</dbReference>
<organism evidence="3 4">
    <name type="scientific">Gordonia desulfuricans</name>
    <dbReference type="NCBI Taxonomy" id="89051"/>
    <lineage>
        <taxon>Bacteria</taxon>
        <taxon>Bacillati</taxon>
        <taxon>Actinomycetota</taxon>
        <taxon>Actinomycetes</taxon>
        <taxon>Mycobacteriales</taxon>
        <taxon>Gordoniaceae</taxon>
        <taxon>Gordonia</taxon>
    </lineage>
</organism>
<dbReference type="InterPro" id="IPR022029">
    <property type="entry name" value="YoaR-like_PG-bd"/>
</dbReference>
<dbReference type="InterPro" id="IPR007391">
    <property type="entry name" value="Vancomycin_resist_VanW"/>
</dbReference>
<keyword evidence="1" id="KW-0812">Transmembrane</keyword>
<keyword evidence="1" id="KW-1133">Transmembrane helix</keyword>
<name>A0A7K3LKZ5_9ACTN</name>
<proteinExistence type="predicted"/>
<dbReference type="EMBL" id="JAADZU010000010">
    <property type="protein sequence ID" value="NDK88932.1"/>
    <property type="molecule type" value="Genomic_DNA"/>
</dbReference>
<protein>
    <recommendedName>
        <fullName evidence="2">YoaR-like putative peptidoglycan binding domain-containing protein</fullName>
    </recommendedName>
</protein>
<dbReference type="RefSeq" id="WP_059037247.1">
    <property type="nucleotide sequence ID" value="NZ_JAADZU010000010.1"/>
</dbReference>
<reference evidence="3 4" key="1">
    <citation type="submission" date="2020-01" db="EMBL/GenBank/DDBJ databases">
        <title>Investigation of new actinobacteria for the biodesulphurisation of diesel fuel.</title>
        <authorList>
            <person name="Athi Narayanan S.M."/>
        </authorList>
    </citation>
    <scope>NUCLEOTIDE SEQUENCE [LARGE SCALE GENOMIC DNA]</scope>
    <source>
        <strain evidence="3 4">213E</strain>
    </source>
</reference>
<dbReference type="InterPro" id="IPR052913">
    <property type="entry name" value="Glycopeptide_resist_protein"/>
</dbReference>
<dbReference type="Pfam" id="PF04294">
    <property type="entry name" value="VanW"/>
    <property type="match status" value="1"/>
</dbReference>
<dbReference type="AlphaFoldDB" id="A0A7K3LKZ5"/>
<evidence type="ECO:0000259" key="2">
    <source>
        <dbReference type="Pfam" id="PF12229"/>
    </source>
</evidence>
<gene>
    <name evidence="3" type="ORF">GYA93_04970</name>
</gene>
<dbReference type="Pfam" id="PF12229">
    <property type="entry name" value="PG_binding_4"/>
    <property type="match status" value="1"/>
</dbReference>
<feature type="transmembrane region" description="Helical" evidence="1">
    <location>
        <begin position="15"/>
        <end position="37"/>
    </location>
</feature>
<sequence length="565" mass="59511">MSDTVRSAPRRRITAVLRVGICVTSVITLLLAADLLVTDGHTARGAVTAGRDTGNLSAAQLSPQIAAMTDRTEAPVSVRTTSGSAQIGPDELGLTFDAEATADRLRDQPRNPFSRLLALFGRSHVVDPVVGVDATALSSAIDARRGDLERAAVEGGVHYDGTEPVADNPRGGLRVDRDAAASVLAREWLTGSTVDLPMEPFSPTVSAAVVAATVDGAAERAVSADVVVTGRDRVSVRLTPEQIGMVLTFVPDGRGGLVPHIDRTRGKKVLAGLVRSESKPVNARFSLASGSPKVVPSRDGAAIDWEKTFAAIEHVLVTATAPRSAEAVYRPLLPTLTTAKARGLGVRELVSEFTTGGFSSASGENIRLTAAAVDGALILPGRTFSLNGHTGPRGSAQGYVTSTVIDHGRATNAVGGGISQFATTLYNAAYFAGLTDVDHTEHSYYISRYPEAREATVYDGAIDLVIGNDTRHGVLIETSWSPSAVTVRMWSTKTVEVESITGARYAHTSPELKKVPRGSDCIASGGGRGFTTSNTRVITDAKTGAEISRHTRTVRYEPEPRIRCV</sequence>
<evidence type="ECO:0000313" key="4">
    <source>
        <dbReference type="Proteomes" id="UP000466307"/>
    </source>
</evidence>
<evidence type="ECO:0000313" key="3">
    <source>
        <dbReference type="EMBL" id="NDK88932.1"/>
    </source>
</evidence>
<keyword evidence="4" id="KW-1185">Reference proteome</keyword>
<keyword evidence="1" id="KW-0472">Membrane</keyword>
<dbReference type="PANTHER" id="PTHR35788">
    <property type="entry name" value="EXPORTED PROTEIN-RELATED"/>
    <property type="match status" value="1"/>
</dbReference>
<evidence type="ECO:0000256" key="1">
    <source>
        <dbReference type="SAM" id="Phobius"/>
    </source>
</evidence>